<keyword evidence="2" id="KW-0732">Signal</keyword>
<reference evidence="3" key="1">
    <citation type="submission" date="2021-02" db="EMBL/GenBank/DDBJ databases">
        <authorList>
            <person name="Nowell W R."/>
        </authorList>
    </citation>
    <scope>NUCLEOTIDE SEQUENCE</scope>
</reference>
<organism evidence="3 7">
    <name type="scientific">Adineta steineri</name>
    <dbReference type="NCBI Taxonomy" id="433720"/>
    <lineage>
        <taxon>Eukaryota</taxon>
        <taxon>Metazoa</taxon>
        <taxon>Spiralia</taxon>
        <taxon>Gnathifera</taxon>
        <taxon>Rotifera</taxon>
        <taxon>Eurotatoria</taxon>
        <taxon>Bdelloidea</taxon>
        <taxon>Adinetida</taxon>
        <taxon>Adinetidae</taxon>
        <taxon>Adineta</taxon>
    </lineage>
</organism>
<evidence type="ECO:0000313" key="4">
    <source>
        <dbReference type="EMBL" id="CAF1510796.1"/>
    </source>
</evidence>
<sequence>MRLLAICILVIVIFAVFVDVINGDASKTETQKLSPASRRKTSTSLKEKTTGTKRKVSAEVKACKAQCIAAQGSANDAAATQTLNACRKKCHKDNKKKLLKSRKSKVAAS</sequence>
<dbReference type="EMBL" id="CAJNOM010000583">
    <property type="protein sequence ID" value="CAF1510796.1"/>
    <property type="molecule type" value="Genomic_DNA"/>
</dbReference>
<feature type="region of interest" description="Disordered" evidence="1">
    <location>
        <begin position="28"/>
        <end position="54"/>
    </location>
</feature>
<evidence type="ECO:0000313" key="3">
    <source>
        <dbReference type="EMBL" id="CAF0952015.1"/>
    </source>
</evidence>
<gene>
    <name evidence="3" type="ORF">BJG266_LOCUS13267</name>
    <name evidence="4" type="ORF">QVE165_LOCUS44112</name>
    <name evidence="5" type="ORF">QVE165_LOCUS45196</name>
</gene>
<feature type="compositionally biased region" description="Basic and acidic residues" evidence="1">
    <location>
        <begin position="45"/>
        <end position="54"/>
    </location>
</feature>
<keyword evidence="6" id="KW-1185">Reference proteome</keyword>
<proteinExistence type="predicted"/>
<evidence type="ECO:0000313" key="5">
    <source>
        <dbReference type="EMBL" id="CAF1526759.1"/>
    </source>
</evidence>
<dbReference type="EMBL" id="CAJNOM010000628">
    <property type="protein sequence ID" value="CAF1526759.1"/>
    <property type="molecule type" value="Genomic_DNA"/>
</dbReference>
<feature type="signal peptide" evidence="2">
    <location>
        <begin position="1"/>
        <end position="23"/>
    </location>
</feature>
<dbReference type="AlphaFoldDB" id="A0A814D7C7"/>
<evidence type="ECO:0000313" key="7">
    <source>
        <dbReference type="Proteomes" id="UP000663877"/>
    </source>
</evidence>
<feature type="chain" id="PRO_5036409943" evidence="2">
    <location>
        <begin position="24"/>
        <end position="109"/>
    </location>
</feature>
<dbReference type="EMBL" id="CAJNOI010000053">
    <property type="protein sequence ID" value="CAF0952015.1"/>
    <property type="molecule type" value="Genomic_DNA"/>
</dbReference>
<evidence type="ECO:0000256" key="1">
    <source>
        <dbReference type="SAM" id="MobiDB-lite"/>
    </source>
</evidence>
<accession>A0A814D7C7</accession>
<protein>
    <submittedName>
        <fullName evidence="3">Uncharacterized protein</fullName>
    </submittedName>
</protein>
<dbReference type="Proteomes" id="UP000663832">
    <property type="component" value="Unassembled WGS sequence"/>
</dbReference>
<dbReference type="Proteomes" id="UP000663877">
    <property type="component" value="Unassembled WGS sequence"/>
</dbReference>
<name>A0A814D7C7_9BILA</name>
<evidence type="ECO:0000256" key="2">
    <source>
        <dbReference type="SAM" id="SignalP"/>
    </source>
</evidence>
<dbReference type="OrthoDB" id="10139305at2759"/>
<comment type="caution">
    <text evidence="3">The sequence shown here is derived from an EMBL/GenBank/DDBJ whole genome shotgun (WGS) entry which is preliminary data.</text>
</comment>
<evidence type="ECO:0000313" key="6">
    <source>
        <dbReference type="Proteomes" id="UP000663832"/>
    </source>
</evidence>